<feature type="domain" description="Copine C-terminal" evidence="2">
    <location>
        <begin position="54"/>
        <end position="92"/>
    </location>
</feature>
<gene>
    <name evidence="3 4" type="ordered locus">At1g24545</name>
</gene>
<dbReference type="ExpressionAtlas" id="A0A1P8AWA7">
    <property type="expression patterns" value="baseline"/>
</dbReference>
<accession>A0A1P8AWA7</accession>
<evidence type="ECO:0000313" key="4">
    <source>
        <dbReference type="EMBL" id="ANM60887.1"/>
    </source>
</evidence>
<dbReference type="Araport" id="AT1G24545"/>
<evidence type="ECO:0000256" key="1">
    <source>
        <dbReference type="SAM" id="Phobius"/>
    </source>
</evidence>
<dbReference type="TAIR" id="AT1G24545"/>
<organism evidence="4 5">
    <name type="scientific">Arabidopsis thaliana</name>
    <name type="common">Mouse-ear cress</name>
    <dbReference type="NCBI Taxonomy" id="3702"/>
    <lineage>
        <taxon>Eukaryota</taxon>
        <taxon>Viridiplantae</taxon>
        <taxon>Streptophyta</taxon>
        <taxon>Embryophyta</taxon>
        <taxon>Tracheophyta</taxon>
        <taxon>Spermatophyta</taxon>
        <taxon>Magnoliopsida</taxon>
        <taxon>eudicotyledons</taxon>
        <taxon>Gunneridae</taxon>
        <taxon>Pentapetalae</taxon>
        <taxon>rosids</taxon>
        <taxon>malvids</taxon>
        <taxon>Brassicales</taxon>
        <taxon>Brassicaceae</taxon>
        <taxon>Camelineae</taxon>
        <taxon>Arabidopsis</taxon>
    </lineage>
</organism>
<dbReference type="InterPro" id="IPR010734">
    <property type="entry name" value="Copine_C"/>
</dbReference>
<dbReference type="KEGG" id="ath:AT1G24545"/>
<sequence>MENSERGYIGVGETRDDLLRRRNFKFYGEEDRRKQSRRQLCLKLEGARSFNRQSLHYIGTSPNPYQQAISVIGKTLYAFDEDNLIPCYGFGDGPTSFAPIIERAMTIVEESGGQYHSRGWSITFIPFFMYNVVVSLGTISCPWTTFTEYLIKIAAATIFICVYANFFPTHSLGPPLNTTYLN</sequence>
<proteinExistence type="predicted"/>
<dbReference type="PANTHER" id="PTHR45751">
    <property type="entry name" value="COPINE FAMILY PROTEIN 1"/>
    <property type="match status" value="1"/>
</dbReference>
<keyword evidence="5" id="KW-1185">Reference proteome</keyword>
<keyword evidence="1" id="KW-0812">Transmembrane</keyword>
<dbReference type="PANTHER" id="PTHR45751:SF30">
    <property type="entry name" value="E3 UBIQUITIN-PROTEIN LIGASE RGLG5"/>
    <property type="match status" value="1"/>
</dbReference>
<dbReference type="InParanoid" id="A0A1P8AWA7"/>
<feature type="transmembrane region" description="Helical" evidence="1">
    <location>
        <begin position="149"/>
        <end position="167"/>
    </location>
</feature>
<reference evidence="5" key="2">
    <citation type="journal article" date="2017" name="Plant J.">
        <title>Araport11: a complete reannotation of the Arabidopsis thaliana reference genome.</title>
        <authorList>
            <person name="Cheng C.Y."/>
            <person name="Krishnakumar V."/>
            <person name="Chan A.P."/>
            <person name="Thibaud-Nissen F."/>
            <person name="Schobel S."/>
            <person name="Town C.D."/>
        </authorList>
    </citation>
    <scope>GENOME REANNOTATION</scope>
    <source>
        <strain evidence="5">cv. Columbia</strain>
    </source>
</reference>
<keyword evidence="1" id="KW-0472">Membrane</keyword>
<name>A0A1P8AWA7_ARATH</name>
<evidence type="ECO:0000313" key="3">
    <source>
        <dbReference type="Araport" id="AT1G24545"/>
    </source>
</evidence>
<evidence type="ECO:0000313" key="5">
    <source>
        <dbReference type="Proteomes" id="UP000006548"/>
    </source>
</evidence>
<dbReference type="Proteomes" id="UP000006548">
    <property type="component" value="Chromosome 1"/>
</dbReference>
<dbReference type="InterPro" id="IPR052079">
    <property type="entry name" value="E3_ligase/Copine_domain"/>
</dbReference>
<feature type="transmembrane region" description="Helical" evidence="1">
    <location>
        <begin position="119"/>
        <end position="137"/>
    </location>
</feature>
<dbReference type="GeneID" id="28717265"/>
<keyword evidence="1" id="KW-1133">Transmembrane helix</keyword>
<dbReference type="Pfam" id="PF07002">
    <property type="entry name" value="Copine"/>
    <property type="match status" value="1"/>
</dbReference>
<dbReference type="AlphaFoldDB" id="A0A1P8AWA7"/>
<evidence type="ECO:0000259" key="2">
    <source>
        <dbReference type="Pfam" id="PF07002"/>
    </source>
</evidence>
<protein>
    <submittedName>
        <fullName evidence="4">Copine family protein</fullName>
    </submittedName>
</protein>
<dbReference type="RefSeq" id="NP_001323137.1">
    <property type="nucleotide sequence ID" value="NM_001332653.1"/>
</dbReference>
<reference evidence="4 5" key="1">
    <citation type="journal article" date="2000" name="Nature">
        <title>Sequence and analysis of chromosome 1 of the plant Arabidopsis thaliana.</title>
        <authorList>
            <person name="Theologis A."/>
            <person name="Ecker J.R."/>
            <person name="Palm C.J."/>
            <person name="Federspiel N.A."/>
            <person name="Kaul S."/>
            <person name="White O."/>
            <person name="Alonso J."/>
            <person name="Altafi H."/>
            <person name="Araujo R."/>
            <person name="Bowman C.L."/>
            <person name="Brooks S.Y."/>
            <person name="Buehler E."/>
            <person name="Chan A."/>
            <person name="Chao Q."/>
            <person name="Chen H."/>
            <person name="Cheuk R.F."/>
            <person name="Chin C.W."/>
            <person name="Chung M.K."/>
            <person name="Conn L."/>
            <person name="Conway A.B."/>
            <person name="Conway A.R."/>
            <person name="Creasy T.H."/>
            <person name="Dewar K."/>
            <person name="Dunn P."/>
            <person name="Etgu P."/>
            <person name="Feldblyum T.V."/>
            <person name="Feng J."/>
            <person name="Fong B."/>
            <person name="Fujii C.Y."/>
            <person name="Gill J.E."/>
            <person name="Goldsmith A.D."/>
            <person name="Haas B."/>
            <person name="Hansen N.F."/>
            <person name="Hughes B."/>
            <person name="Huizar L."/>
            <person name="Hunter J.L."/>
            <person name="Jenkins J."/>
            <person name="Johnson-Hopson C."/>
            <person name="Khan S."/>
            <person name="Khaykin E."/>
            <person name="Kim C.J."/>
            <person name="Koo H.L."/>
            <person name="Kremenetskaia I."/>
            <person name="Kurtz D.B."/>
            <person name="Kwan A."/>
            <person name="Lam B."/>
            <person name="Langin-Hooper S."/>
            <person name="Lee A."/>
            <person name="Lee J.M."/>
            <person name="Lenz C.A."/>
            <person name="Li J.H."/>
            <person name="Li Y."/>
            <person name="Lin X."/>
            <person name="Liu S.X."/>
            <person name="Liu Z.A."/>
            <person name="Luros J.S."/>
            <person name="Maiti R."/>
            <person name="Marziali A."/>
            <person name="Militscher J."/>
            <person name="Miranda M."/>
            <person name="Nguyen M."/>
            <person name="Nierman W.C."/>
            <person name="Osborne B.I."/>
            <person name="Pai G."/>
            <person name="Peterson J."/>
            <person name="Pham P.K."/>
            <person name="Rizzo M."/>
            <person name="Rooney T."/>
            <person name="Rowley D."/>
            <person name="Sakano H."/>
            <person name="Salzberg S.L."/>
            <person name="Schwartz J.R."/>
            <person name="Shinn P."/>
            <person name="Southwick A.M."/>
            <person name="Sun H."/>
            <person name="Tallon L.J."/>
            <person name="Tambunga G."/>
            <person name="Toriumi M.J."/>
            <person name="Town C.D."/>
            <person name="Utterback T."/>
            <person name="Van Aken S."/>
            <person name="Vaysberg M."/>
            <person name="Vysotskaia V.S."/>
            <person name="Walker M."/>
            <person name="Wu D."/>
            <person name="Yu G."/>
            <person name="Fraser C.M."/>
            <person name="Venter J.C."/>
            <person name="Davis R.W."/>
        </authorList>
    </citation>
    <scope>NUCLEOTIDE SEQUENCE [LARGE SCALE GENOMIC DNA]</scope>
    <source>
        <strain evidence="5">cv. Columbia</strain>
    </source>
</reference>
<dbReference type="SMR" id="A0A1P8AWA7"/>
<dbReference type="EMBL" id="CP002684">
    <property type="protein sequence ID" value="ANM60887.1"/>
    <property type="molecule type" value="Genomic_DNA"/>
</dbReference>